<accession>A0A0C9V878</accession>
<gene>
    <name evidence="1" type="ORF">M422DRAFT_264421</name>
</gene>
<dbReference type="EMBL" id="KN837210">
    <property type="protein sequence ID" value="KIJ33650.1"/>
    <property type="molecule type" value="Genomic_DNA"/>
</dbReference>
<dbReference type="HOGENOM" id="CLU_1448575_0_0_1"/>
<keyword evidence="2" id="KW-1185">Reference proteome</keyword>
<reference evidence="1 2" key="1">
    <citation type="submission" date="2014-06" db="EMBL/GenBank/DDBJ databases">
        <title>Evolutionary Origins and Diversification of the Mycorrhizal Mutualists.</title>
        <authorList>
            <consortium name="DOE Joint Genome Institute"/>
            <consortium name="Mycorrhizal Genomics Consortium"/>
            <person name="Kohler A."/>
            <person name="Kuo A."/>
            <person name="Nagy L.G."/>
            <person name="Floudas D."/>
            <person name="Copeland A."/>
            <person name="Barry K.W."/>
            <person name="Cichocki N."/>
            <person name="Veneault-Fourrey C."/>
            <person name="LaButti K."/>
            <person name="Lindquist E.A."/>
            <person name="Lipzen A."/>
            <person name="Lundell T."/>
            <person name="Morin E."/>
            <person name="Murat C."/>
            <person name="Riley R."/>
            <person name="Ohm R."/>
            <person name="Sun H."/>
            <person name="Tunlid A."/>
            <person name="Henrissat B."/>
            <person name="Grigoriev I.V."/>
            <person name="Hibbett D.S."/>
            <person name="Martin F."/>
        </authorList>
    </citation>
    <scope>NUCLEOTIDE SEQUENCE [LARGE SCALE GENOMIC DNA]</scope>
    <source>
        <strain evidence="1 2">SS14</strain>
    </source>
</reference>
<dbReference type="AlphaFoldDB" id="A0A0C9V878"/>
<evidence type="ECO:0000313" key="1">
    <source>
        <dbReference type="EMBL" id="KIJ33650.1"/>
    </source>
</evidence>
<protein>
    <submittedName>
        <fullName evidence="1">Uncharacterized protein</fullName>
    </submittedName>
</protein>
<name>A0A0C9V878_SPHS4</name>
<dbReference type="Proteomes" id="UP000054279">
    <property type="component" value="Unassembled WGS sequence"/>
</dbReference>
<proteinExistence type="predicted"/>
<evidence type="ECO:0000313" key="2">
    <source>
        <dbReference type="Proteomes" id="UP000054279"/>
    </source>
</evidence>
<organism evidence="1 2">
    <name type="scientific">Sphaerobolus stellatus (strain SS14)</name>
    <dbReference type="NCBI Taxonomy" id="990650"/>
    <lineage>
        <taxon>Eukaryota</taxon>
        <taxon>Fungi</taxon>
        <taxon>Dikarya</taxon>
        <taxon>Basidiomycota</taxon>
        <taxon>Agaricomycotina</taxon>
        <taxon>Agaricomycetes</taxon>
        <taxon>Phallomycetidae</taxon>
        <taxon>Geastrales</taxon>
        <taxon>Sphaerobolaceae</taxon>
        <taxon>Sphaerobolus</taxon>
    </lineage>
</organism>
<sequence>MSLRDVSSNSSTVYLSVSMDPAQAIQTLKTDTTNALKSADISAEFRTFCNNKANDVLTNFVKRNASSKVVQISFVASIKIPPPGSTKLPQIGFAVDSDSANPTNNQPNPHLGLSVAGNKTKVDLISGRFNDPTYEPWRGSVKIATSHADLRRELPYVRGDGKFNQSLDDLGPDDPNFAITYIIRVAK</sequence>